<feature type="region of interest" description="Disordered" evidence="3">
    <location>
        <begin position="55"/>
        <end position="93"/>
    </location>
</feature>
<evidence type="ECO:0000256" key="3">
    <source>
        <dbReference type="SAM" id="MobiDB-lite"/>
    </source>
</evidence>
<dbReference type="GO" id="GO:0001227">
    <property type="term" value="F:DNA-binding transcription repressor activity, RNA polymerase II-specific"/>
    <property type="evidence" value="ECO:0007669"/>
    <property type="project" value="TreeGrafter"/>
</dbReference>
<dbReference type="EMBL" id="JAHLQT010024020">
    <property type="protein sequence ID" value="KAG7165590.1"/>
    <property type="molecule type" value="Genomic_DNA"/>
</dbReference>
<dbReference type="PANTHER" id="PTHR46297:SF1">
    <property type="entry name" value="ZINC FINGER CCCH-TYPE WITH G PATCH DOMAIN-CONTAINING PROTEIN"/>
    <property type="match status" value="1"/>
</dbReference>
<feature type="compositionally biased region" description="Basic and acidic residues" evidence="3">
    <location>
        <begin position="62"/>
        <end position="93"/>
    </location>
</feature>
<sequence length="169" mass="19155">MAKEELLASIEVYQTQLEQIQGALATAGSEEKLQLQELQANLLQLLDLTLQQLNEQPEEEQIQQKEELSSQREHKEHQTEHNDTSSHEKKLDDEFALFQSEIAALSEGSDDEDSEPKHKYSKEELEAMVGTQCRSPFTEKWGGHSFHNAIILSMVTGEDGEADLHKPQV</sequence>
<proteinExistence type="predicted"/>
<protein>
    <submittedName>
        <fullName evidence="4">Zinc finger CCCH-type with G patch domain-containing protein-like 2</fullName>
    </submittedName>
</protein>
<evidence type="ECO:0000313" key="5">
    <source>
        <dbReference type="Proteomes" id="UP000747542"/>
    </source>
</evidence>
<dbReference type="GO" id="GO:0000978">
    <property type="term" value="F:RNA polymerase II cis-regulatory region sequence-specific DNA binding"/>
    <property type="evidence" value="ECO:0007669"/>
    <property type="project" value="TreeGrafter"/>
</dbReference>
<gene>
    <name evidence="4" type="ORF">Hamer_G013088</name>
</gene>
<keyword evidence="5" id="KW-1185">Reference proteome</keyword>
<feature type="region of interest" description="Disordered" evidence="3">
    <location>
        <begin position="101"/>
        <end position="120"/>
    </location>
</feature>
<keyword evidence="2" id="KW-0539">Nucleus</keyword>
<dbReference type="Proteomes" id="UP000747542">
    <property type="component" value="Unassembled WGS sequence"/>
</dbReference>
<evidence type="ECO:0000256" key="2">
    <source>
        <dbReference type="ARBA" id="ARBA00023242"/>
    </source>
</evidence>
<feature type="non-terminal residue" evidence="4">
    <location>
        <position position="1"/>
    </location>
</feature>
<reference evidence="4" key="1">
    <citation type="journal article" date="2021" name="Sci. Adv.">
        <title>The American lobster genome reveals insights on longevity, neural, and immune adaptations.</title>
        <authorList>
            <person name="Polinski J.M."/>
            <person name="Zimin A.V."/>
            <person name="Clark K.F."/>
            <person name="Kohn A.B."/>
            <person name="Sadowski N."/>
            <person name="Timp W."/>
            <person name="Ptitsyn A."/>
            <person name="Khanna P."/>
            <person name="Romanova D.Y."/>
            <person name="Williams P."/>
            <person name="Greenwood S.J."/>
            <person name="Moroz L.L."/>
            <person name="Walt D.R."/>
            <person name="Bodnar A.G."/>
        </authorList>
    </citation>
    <scope>NUCLEOTIDE SEQUENCE</scope>
    <source>
        <strain evidence="4">GMGI-L3</strain>
    </source>
</reference>
<evidence type="ECO:0000256" key="1">
    <source>
        <dbReference type="ARBA" id="ARBA00004123"/>
    </source>
</evidence>
<organism evidence="4 5">
    <name type="scientific">Homarus americanus</name>
    <name type="common">American lobster</name>
    <dbReference type="NCBI Taxonomy" id="6706"/>
    <lineage>
        <taxon>Eukaryota</taxon>
        <taxon>Metazoa</taxon>
        <taxon>Ecdysozoa</taxon>
        <taxon>Arthropoda</taxon>
        <taxon>Crustacea</taxon>
        <taxon>Multicrustacea</taxon>
        <taxon>Malacostraca</taxon>
        <taxon>Eumalacostraca</taxon>
        <taxon>Eucarida</taxon>
        <taxon>Decapoda</taxon>
        <taxon>Pleocyemata</taxon>
        <taxon>Astacidea</taxon>
        <taxon>Nephropoidea</taxon>
        <taxon>Nephropidae</taxon>
        <taxon>Homarus</taxon>
    </lineage>
</organism>
<dbReference type="AlphaFoldDB" id="A0A8J5MV47"/>
<evidence type="ECO:0000313" key="4">
    <source>
        <dbReference type="EMBL" id="KAG7165590.1"/>
    </source>
</evidence>
<comment type="subcellular location">
    <subcellularLocation>
        <location evidence="1">Nucleus</location>
    </subcellularLocation>
</comment>
<dbReference type="Gene3D" id="2.30.30.1190">
    <property type="match status" value="1"/>
</dbReference>
<dbReference type="GO" id="GO:0005634">
    <property type="term" value="C:nucleus"/>
    <property type="evidence" value="ECO:0007669"/>
    <property type="project" value="UniProtKB-SubCell"/>
</dbReference>
<name>A0A8J5MV47_HOMAM</name>
<comment type="caution">
    <text evidence="4">The sequence shown here is derived from an EMBL/GenBank/DDBJ whole genome shotgun (WGS) entry which is preliminary data.</text>
</comment>
<accession>A0A8J5MV47</accession>
<dbReference type="PANTHER" id="PTHR46297">
    <property type="entry name" value="ZINC FINGER CCCH-TYPE WITH G PATCH DOMAIN-CONTAINING PROTEIN"/>
    <property type="match status" value="1"/>
</dbReference>